<proteinExistence type="inferred from homology"/>
<dbReference type="InterPro" id="IPR036396">
    <property type="entry name" value="Cyt_P450_sf"/>
</dbReference>
<name>A0ABT0XER4_9ACTN</name>
<dbReference type="PANTHER" id="PTHR46696:SF1">
    <property type="entry name" value="CYTOCHROME P450 YJIB-RELATED"/>
    <property type="match status" value="1"/>
</dbReference>
<evidence type="ECO:0000313" key="3">
    <source>
        <dbReference type="EMBL" id="MCM2580309.1"/>
    </source>
</evidence>
<evidence type="ECO:0000256" key="1">
    <source>
        <dbReference type="ARBA" id="ARBA00010617"/>
    </source>
</evidence>
<dbReference type="InterPro" id="IPR017972">
    <property type="entry name" value="Cyt_P450_CS"/>
</dbReference>
<dbReference type="InterPro" id="IPR002397">
    <property type="entry name" value="Cyt_P450_B"/>
</dbReference>
<feature type="compositionally biased region" description="Low complexity" evidence="2">
    <location>
        <begin position="395"/>
        <end position="438"/>
    </location>
</feature>
<comment type="caution">
    <text evidence="3">The sequence shown here is derived from an EMBL/GenBank/DDBJ whole genome shotgun (WGS) entry which is preliminary data.</text>
</comment>
<accession>A0ABT0XER4</accession>
<gene>
    <name evidence="3" type="ORF">M1E25_23740</name>
</gene>
<feature type="region of interest" description="Disordered" evidence="2">
    <location>
        <begin position="393"/>
        <end position="467"/>
    </location>
</feature>
<dbReference type="SUPFAM" id="SSF48264">
    <property type="entry name" value="Cytochrome P450"/>
    <property type="match status" value="1"/>
</dbReference>
<reference evidence="3" key="1">
    <citation type="journal article" date="2023" name="Int. J. Syst. Evol. Microbiol.">
        <title>Streptomyces meridianus sp. nov. isolated from brackish water of the Tagus estuary in Alcochete, Portugal.</title>
        <authorList>
            <person name="Santos J.D.N."/>
            <person name="Klimek D."/>
            <person name="Calusinska M."/>
            <person name="Lobo Da Cunha A."/>
            <person name="Catita J."/>
            <person name="Goncalves H."/>
            <person name="Gonzalez I."/>
            <person name="Reyes F."/>
            <person name="Lage O.M."/>
        </authorList>
    </citation>
    <scope>NUCLEOTIDE SEQUENCE</scope>
    <source>
        <strain evidence="3">MTZ3.1</strain>
    </source>
</reference>
<dbReference type="Gene3D" id="1.10.630.10">
    <property type="entry name" value="Cytochrome P450"/>
    <property type="match status" value="1"/>
</dbReference>
<dbReference type="CDD" id="cd20623">
    <property type="entry name" value="CYP_unk"/>
    <property type="match status" value="1"/>
</dbReference>
<dbReference type="PANTHER" id="PTHR46696">
    <property type="entry name" value="P450, PUTATIVE (EUROFUNG)-RELATED"/>
    <property type="match status" value="1"/>
</dbReference>
<evidence type="ECO:0000313" key="4">
    <source>
        <dbReference type="Proteomes" id="UP001167160"/>
    </source>
</evidence>
<dbReference type="EMBL" id="JAMQGM010000058">
    <property type="protein sequence ID" value="MCM2580309.1"/>
    <property type="molecule type" value="Genomic_DNA"/>
</dbReference>
<evidence type="ECO:0000256" key="2">
    <source>
        <dbReference type="SAM" id="MobiDB-lite"/>
    </source>
</evidence>
<keyword evidence="4" id="KW-1185">Reference proteome</keyword>
<sequence>MRLYGESAETDPMGLFEELRKQHGGVAPVLLPGDIEAWLVLGHRENLDVSRRYTQFSRDSRIWHGWDSGRIAPDSPLLPMIGWRPDCVSADGIDHQRLRAAVTDSLSRFDQRGIRRHITRFAHRLVDGFCQDGQADVVAQFAEHLPMLVLTHLLGMPDEYGPRLVAASRDLIKGTATALASNEYVLETLRNLVEQKRAKPGHDFASALIAHPANLSDDEVLHHLRLVLLAGYETTTNLIVNTVRMVVTDPRFRGSIAGGQLTLPEAVEQMLWDEPPLMVCPARWATGDAQLAGREIRAGDMLLLGLAAGNMDPAVRPDPSAPVHHNRSHLAFSGGPHECPGQDVGRAVTETGIDILLARLPDIRLAVPADQLSWRSSPWSRHLEALPVAFTPARPKSSSVTTTSPFPSMASPAAPAPAGASAQPATPMPPASAELPALAPHPAPVPTQVSLPRQSRWESLKRLVRGR</sequence>
<dbReference type="PRINTS" id="PR00359">
    <property type="entry name" value="BP450"/>
</dbReference>
<comment type="similarity">
    <text evidence="1">Belongs to the cytochrome P450 family.</text>
</comment>
<dbReference type="PROSITE" id="PS00086">
    <property type="entry name" value="CYTOCHROME_P450"/>
    <property type="match status" value="1"/>
</dbReference>
<organism evidence="3 4">
    <name type="scientific">Streptomyces meridianus</name>
    <dbReference type="NCBI Taxonomy" id="2938945"/>
    <lineage>
        <taxon>Bacteria</taxon>
        <taxon>Bacillati</taxon>
        <taxon>Actinomycetota</taxon>
        <taxon>Actinomycetes</taxon>
        <taxon>Kitasatosporales</taxon>
        <taxon>Streptomycetaceae</taxon>
        <taxon>Streptomyces</taxon>
    </lineage>
</organism>
<protein>
    <submittedName>
        <fullName evidence="3">Cytochrome P450</fullName>
    </submittedName>
</protein>
<dbReference type="Proteomes" id="UP001167160">
    <property type="component" value="Unassembled WGS sequence"/>
</dbReference>